<keyword evidence="5" id="KW-0732">Signal</keyword>
<dbReference type="Proteomes" id="UP000377595">
    <property type="component" value="Unassembled WGS sequence"/>
</dbReference>
<keyword evidence="8" id="KW-1185">Reference proteome</keyword>
<organism evidence="7 8">
    <name type="scientific">Acrocarpospora pleiomorpha</name>
    <dbReference type="NCBI Taxonomy" id="90975"/>
    <lineage>
        <taxon>Bacteria</taxon>
        <taxon>Bacillati</taxon>
        <taxon>Actinomycetota</taxon>
        <taxon>Actinomycetes</taxon>
        <taxon>Streptosporangiales</taxon>
        <taxon>Streptosporangiaceae</taxon>
        <taxon>Acrocarpospora</taxon>
    </lineage>
</organism>
<feature type="signal peptide" evidence="5">
    <location>
        <begin position="1"/>
        <end position="28"/>
    </location>
</feature>
<dbReference type="InterPro" id="IPR050991">
    <property type="entry name" value="ECM_Regulatory_Proteins"/>
</dbReference>
<dbReference type="PANTHER" id="PTHR46708:SF2">
    <property type="entry name" value="FIBRONECTIN TYPE-III DOMAIN-CONTAINING PROTEIN"/>
    <property type="match status" value="1"/>
</dbReference>
<evidence type="ECO:0000313" key="8">
    <source>
        <dbReference type="Proteomes" id="UP000377595"/>
    </source>
</evidence>
<dbReference type="SUPFAM" id="SSF49265">
    <property type="entry name" value="Fibronectin type III"/>
    <property type="match status" value="2"/>
</dbReference>
<accession>A0A5M3XES1</accession>
<name>A0A5M3XES1_9ACTN</name>
<dbReference type="InterPro" id="IPR036116">
    <property type="entry name" value="FN3_sf"/>
</dbReference>
<evidence type="ECO:0000313" key="7">
    <source>
        <dbReference type="EMBL" id="GES19126.1"/>
    </source>
</evidence>
<dbReference type="OrthoDB" id="9801198at2"/>
<dbReference type="CDD" id="cd00063">
    <property type="entry name" value="FN3"/>
    <property type="match status" value="2"/>
</dbReference>
<evidence type="ECO:0000256" key="1">
    <source>
        <dbReference type="ARBA" id="ARBA00022737"/>
    </source>
</evidence>
<dbReference type="InterPro" id="IPR013783">
    <property type="entry name" value="Ig-like_fold"/>
</dbReference>
<evidence type="ECO:0000259" key="6">
    <source>
        <dbReference type="PROSITE" id="PS50853"/>
    </source>
</evidence>
<feature type="compositionally biased region" description="Low complexity" evidence="4">
    <location>
        <begin position="206"/>
        <end position="218"/>
    </location>
</feature>
<evidence type="ECO:0000256" key="3">
    <source>
        <dbReference type="ARBA" id="ARBA00023326"/>
    </source>
</evidence>
<dbReference type="PANTHER" id="PTHR46708">
    <property type="entry name" value="TENASCIN"/>
    <property type="match status" value="1"/>
</dbReference>
<dbReference type="InterPro" id="IPR003961">
    <property type="entry name" value="FN3_dom"/>
</dbReference>
<gene>
    <name evidence="7" type="ORF">Aple_020220</name>
</gene>
<dbReference type="RefSeq" id="WP_155344235.1">
    <property type="nucleotide sequence ID" value="NZ_BAAAHM010000018.1"/>
</dbReference>
<dbReference type="Gene3D" id="2.60.40.10">
    <property type="entry name" value="Immunoglobulins"/>
    <property type="match status" value="3"/>
</dbReference>
<feature type="domain" description="Fibronectin type-III" evidence="6">
    <location>
        <begin position="33"/>
        <end position="119"/>
    </location>
</feature>
<evidence type="ECO:0000256" key="4">
    <source>
        <dbReference type="SAM" id="MobiDB-lite"/>
    </source>
</evidence>
<feature type="domain" description="Fibronectin type-III" evidence="6">
    <location>
        <begin position="125"/>
        <end position="218"/>
    </location>
</feature>
<dbReference type="SMART" id="SM00060">
    <property type="entry name" value="FN3"/>
    <property type="match status" value="2"/>
</dbReference>
<sequence length="320" mass="33421">MSKRLYRIAAVLAVVAVTAVLLPAPATAAALSAPERVRVTNVTATQISFAWSQNTLGSVGTIRARVYQNGALVATTPLVRYTASGLVPGANYSFHVVAVDGVGNTSPPSRTLTVTTRGPGVVPPGPANLRAIEVAPSRVGLAFGQPDDSWDVDRYEVFDGATMVASVPAFSWYGVPTVTLDFRGLTPQSSHSYSVRAIRQAFGASPSSNTLTLSTPPRTDLRAPSVPTGLTAKMARYACFTVTLTWAQSSDDNDPQPAIDYEILVNGQHENWVRGAGTSTIGIVPVGANTIAVRAVDSSGNASGAATTTFLREPSCTDEA</sequence>
<dbReference type="Pfam" id="PF00041">
    <property type="entry name" value="fn3"/>
    <property type="match status" value="1"/>
</dbReference>
<keyword evidence="1" id="KW-0677">Repeat</keyword>
<evidence type="ECO:0000256" key="2">
    <source>
        <dbReference type="ARBA" id="ARBA00023295"/>
    </source>
</evidence>
<keyword evidence="2" id="KW-0378">Hydrolase</keyword>
<dbReference type="AlphaFoldDB" id="A0A5M3XES1"/>
<evidence type="ECO:0000256" key="5">
    <source>
        <dbReference type="SAM" id="SignalP"/>
    </source>
</evidence>
<dbReference type="GO" id="GO:0000272">
    <property type="term" value="P:polysaccharide catabolic process"/>
    <property type="evidence" value="ECO:0007669"/>
    <property type="project" value="UniProtKB-KW"/>
</dbReference>
<dbReference type="PROSITE" id="PS50853">
    <property type="entry name" value="FN3"/>
    <property type="match status" value="2"/>
</dbReference>
<dbReference type="EMBL" id="BLAF01000010">
    <property type="protein sequence ID" value="GES19126.1"/>
    <property type="molecule type" value="Genomic_DNA"/>
</dbReference>
<comment type="caution">
    <text evidence="7">The sequence shown here is derived from an EMBL/GenBank/DDBJ whole genome shotgun (WGS) entry which is preliminary data.</text>
</comment>
<keyword evidence="3" id="KW-0624">Polysaccharide degradation</keyword>
<dbReference type="GO" id="GO:0016798">
    <property type="term" value="F:hydrolase activity, acting on glycosyl bonds"/>
    <property type="evidence" value="ECO:0007669"/>
    <property type="project" value="UniProtKB-KW"/>
</dbReference>
<feature type="chain" id="PRO_5024322277" description="Fibronectin type-III domain-containing protein" evidence="5">
    <location>
        <begin position="29"/>
        <end position="320"/>
    </location>
</feature>
<proteinExistence type="predicted"/>
<protein>
    <recommendedName>
        <fullName evidence="6">Fibronectin type-III domain-containing protein</fullName>
    </recommendedName>
</protein>
<feature type="region of interest" description="Disordered" evidence="4">
    <location>
        <begin position="206"/>
        <end position="226"/>
    </location>
</feature>
<reference evidence="7 8" key="1">
    <citation type="submission" date="2019-10" db="EMBL/GenBank/DDBJ databases">
        <title>Whole genome shotgun sequence of Acrocarpospora pleiomorpha NBRC 16267.</title>
        <authorList>
            <person name="Ichikawa N."/>
            <person name="Kimura A."/>
            <person name="Kitahashi Y."/>
            <person name="Komaki H."/>
            <person name="Oguchi A."/>
        </authorList>
    </citation>
    <scope>NUCLEOTIDE SEQUENCE [LARGE SCALE GENOMIC DNA]</scope>
    <source>
        <strain evidence="7 8">NBRC 16267</strain>
    </source>
</reference>
<keyword evidence="3" id="KW-0119">Carbohydrate metabolism</keyword>
<keyword evidence="2" id="KW-0326">Glycosidase</keyword>